<gene>
    <name evidence="1" type="ORF">O6H91_23G028000</name>
</gene>
<accession>A0ACC2A989</accession>
<name>A0ACC2A989_DIPCM</name>
<evidence type="ECO:0000313" key="2">
    <source>
        <dbReference type="Proteomes" id="UP001162992"/>
    </source>
</evidence>
<reference evidence="2" key="1">
    <citation type="journal article" date="2024" name="Proc. Natl. Acad. Sci. U.S.A.">
        <title>Extraordinary preservation of gene collinearity over three hundred million years revealed in homosporous lycophytes.</title>
        <authorList>
            <person name="Li C."/>
            <person name="Wickell D."/>
            <person name="Kuo L.Y."/>
            <person name="Chen X."/>
            <person name="Nie B."/>
            <person name="Liao X."/>
            <person name="Peng D."/>
            <person name="Ji J."/>
            <person name="Jenkins J."/>
            <person name="Williams M."/>
            <person name="Shu S."/>
            <person name="Plott C."/>
            <person name="Barry K."/>
            <person name="Rajasekar S."/>
            <person name="Grimwood J."/>
            <person name="Han X."/>
            <person name="Sun S."/>
            <person name="Hou Z."/>
            <person name="He W."/>
            <person name="Dai G."/>
            <person name="Sun C."/>
            <person name="Schmutz J."/>
            <person name="Leebens-Mack J.H."/>
            <person name="Li F.W."/>
            <person name="Wang L."/>
        </authorList>
    </citation>
    <scope>NUCLEOTIDE SEQUENCE [LARGE SCALE GENOMIC DNA]</scope>
    <source>
        <strain evidence="2">cv. PW_Plant_1</strain>
    </source>
</reference>
<sequence>MFVLRVCFSSICLRGAPLLRSWSPASTGLLFSRSLLSLNNVKEDNNNVKEGQMKETDEQNETYLGKDEPSASADQDGARKNPETREVGGPGGPEPTRYGDWEKAGRCCDF</sequence>
<comment type="caution">
    <text evidence="1">The sequence shown here is derived from an EMBL/GenBank/DDBJ whole genome shotgun (WGS) entry which is preliminary data.</text>
</comment>
<organism evidence="1 2">
    <name type="scientific">Diphasiastrum complanatum</name>
    <name type="common">Issler's clubmoss</name>
    <name type="synonym">Lycopodium complanatum</name>
    <dbReference type="NCBI Taxonomy" id="34168"/>
    <lineage>
        <taxon>Eukaryota</taxon>
        <taxon>Viridiplantae</taxon>
        <taxon>Streptophyta</taxon>
        <taxon>Embryophyta</taxon>
        <taxon>Tracheophyta</taxon>
        <taxon>Lycopodiopsida</taxon>
        <taxon>Lycopodiales</taxon>
        <taxon>Lycopodiaceae</taxon>
        <taxon>Lycopodioideae</taxon>
        <taxon>Diphasiastrum</taxon>
    </lineage>
</organism>
<proteinExistence type="predicted"/>
<keyword evidence="2" id="KW-1185">Reference proteome</keyword>
<dbReference type="Proteomes" id="UP001162992">
    <property type="component" value="Chromosome 23"/>
</dbReference>
<dbReference type="EMBL" id="CM055114">
    <property type="protein sequence ID" value="KAJ7514108.1"/>
    <property type="molecule type" value="Genomic_DNA"/>
</dbReference>
<evidence type="ECO:0000313" key="1">
    <source>
        <dbReference type="EMBL" id="KAJ7514108.1"/>
    </source>
</evidence>
<protein>
    <submittedName>
        <fullName evidence="1">Uncharacterized protein</fullName>
    </submittedName>
</protein>